<dbReference type="EMBL" id="JAUIQD010000002">
    <property type="protein sequence ID" value="KAK3359218.1"/>
    <property type="molecule type" value="Genomic_DNA"/>
</dbReference>
<evidence type="ECO:0008006" key="4">
    <source>
        <dbReference type="Google" id="ProtNLM"/>
    </source>
</evidence>
<sequence>MRMLPRTSGWLGALISVLECAAPTPSSAEAVAHSFHPPHRAKCTTSYLPLLASMLLPASAKHCSALESMWDKHIRIRHFQT</sequence>
<protein>
    <recommendedName>
        <fullName evidence="4">Secreted protein</fullName>
    </recommendedName>
</protein>
<keyword evidence="1" id="KW-0732">Signal</keyword>
<reference evidence="2" key="1">
    <citation type="journal article" date="2023" name="Mol. Phylogenet. Evol.">
        <title>Genome-scale phylogeny and comparative genomics of the fungal order Sordariales.</title>
        <authorList>
            <person name="Hensen N."/>
            <person name="Bonometti L."/>
            <person name="Westerberg I."/>
            <person name="Brannstrom I.O."/>
            <person name="Guillou S."/>
            <person name="Cros-Aarteil S."/>
            <person name="Calhoun S."/>
            <person name="Haridas S."/>
            <person name="Kuo A."/>
            <person name="Mondo S."/>
            <person name="Pangilinan J."/>
            <person name="Riley R."/>
            <person name="LaButti K."/>
            <person name="Andreopoulos B."/>
            <person name="Lipzen A."/>
            <person name="Chen C."/>
            <person name="Yan M."/>
            <person name="Daum C."/>
            <person name="Ng V."/>
            <person name="Clum A."/>
            <person name="Steindorff A."/>
            <person name="Ohm R.A."/>
            <person name="Martin F."/>
            <person name="Silar P."/>
            <person name="Natvig D.O."/>
            <person name="Lalanne C."/>
            <person name="Gautier V."/>
            <person name="Ament-Velasquez S.L."/>
            <person name="Kruys A."/>
            <person name="Hutchinson M.I."/>
            <person name="Powell A.J."/>
            <person name="Barry K."/>
            <person name="Miller A.N."/>
            <person name="Grigoriev I.V."/>
            <person name="Debuchy R."/>
            <person name="Gladieux P."/>
            <person name="Hiltunen Thoren M."/>
            <person name="Johannesson H."/>
        </authorList>
    </citation>
    <scope>NUCLEOTIDE SEQUENCE</scope>
    <source>
        <strain evidence="2">CBS 955.72</strain>
    </source>
</reference>
<feature type="chain" id="PRO_5042504242" description="Secreted protein" evidence="1">
    <location>
        <begin position="29"/>
        <end position="81"/>
    </location>
</feature>
<proteinExistence type="predicted"/>
<organism evidence="2 3">
    <name type="scientific">Lasiosphaeria hispida</name>
    <dbReference type="NCBI Taxonomy" id="260671"/>
    <lineage>
        <taxon>Eukaryota</taxon>
        <taxon>Fungi</taxon>
        <taxon>Dikarya</taxon>
        <taxon>Ascomycota</taxon>
        <taxon>Pezizomycotina</taxon>
        <taxon>Sordariomycetes</taxon>
        <taxon>Sordariomycetidae</taxon>
        <taxon>Sordariales</taxon>
        <taxon>Lasiosphaeriaceae</taxon>
        <taxon>Lasiosphaeria</taxon>
    </lineage>
</organism>
<accession>A0AAJ0HQC4</accession>
<name>A0AAJ0HQC4_9PEZI</name>
<gene>
    <name evidence="2" type="ORF">B0T25DRAFT_90410</name>
</gene>
<dbReference type="AlphaFoldDB" id="A0AAJ0HQC4"/>
<comment type="caution">
    <text evidence="2">The sequence shown here is derived from an EMBL/GenBank/DDBJ whole genome shotgun (WGS) entry which is preliminary data.</text>
</comment>
<evidence type="ECO:0000256" key="1">
    <source>
        <dbReference type="SAM" id="SignalP"/>
    </source>
</evidence>
<reference evidence="2" key="2">
    <citation type="submission" date="2023-06" db="EMBL/GenBank/DDBJ databases">
        <authorList>
            <consortium name="Lawrence Berkeley National Laboratory"/>
            <person name="Haridas S."/>
            <person name="Hensen N."/>
            <person name="Bonometti L."/>
            <person name="Westerberg I."/>
            <person name="Brannstrom I.O."/>
            <person name="Guillou S."/>
            <person name="Cros-Aarteil S."/>
            <person name="Calhoun S."/>
            <person name="Kuo A."/>
            <person name="Mondo S."/>
            <person name="Pangilinan J."/>
            <person name="Riley R."/>
            <person name="Labutti K."/>
            <person name="Andreopoulos B."/>
            <person name="Lipzen A."/>
            <person name="Chen C."/>
            <person name="Yanf M."/>
            <person name="Daum C."/>
            <person name="Ng V."/>
            <person name="Clum A."/>
            <person name="Steindorff A."/>
            <person name="Ohm R."/>
            <person name="Martin F."/>
            <person name="Silar P."/>
            <person name="Natvig D."/>
            <person name="Lalanne C."/>
            <person name="Gautier V."/>
            <person name="Ament-Velasquez S.L."/>
            <person name="Kruys A."/>
            <person name="Hutchinson M.I."/>
            <person name="Powell A.J."/>
            <person name="Barry K."/>
            <person name="Miller A.N."/>
            <person name="Grigoriev I.V."/>
            <person name="Debuchy R."/>
            <person name="Gladieux P."/>
            <person name="Thoren M.H."/>
            <person name="Johannesson H."/>
        </authorList>
    </citation>
    <scope>NUCLEOTIDE SEQUENCE</scope>
    <source>
        <strain evidence="2">CBS 955.72</strain>
    </source>
</reference>
<dbReference type="Proteomes" id="UP001275084">
    <property type="component" value="Unassembled WGS sequence"/>
</dbReference>
<evidence type="ECO:0000313" key="3">
    <source>
        <dbReference type="Proteomes" id="UP001275084"/>
    </source>
</evidence>
<evidence type="ECO:0000313" key="2">
    <source>
        <dbReference type="EMBL" id="KAK3359218.1"/>
    </source>
</evidence>
<feature type="signal peptide" evidence="1">
    <location>
        <begin position="1"/>
        <end position="28"/>
    </location>
</feature>
<keyword evidence="3" id="KW-1185">Reference proteome</keyword>